<dbReference type="PANTHER" id="PTHR46481">
    <property type="entry name" value="ZINC FINGER BED DOMAIN-CONTAINING PROTEIN 4"/>
    <property type="match status" value="1"/>
</dbReference>
<dbReference type="PANTHER" id="PTHR46481:SF10">
    <property type="entry name" value="ZINC FINGER BED DOMAIN-CONTAINING PROTEIN 39"/>
    <property type="match status" value="1"/>
</dbReference>
<feature type="domain" description="HAT C-terminal dimerisation" evidence="7">
    <location>
        <begin position="708"/>
        <end position="777"/>
    </location>
</feature>
<organism evidence="8 9">
    <name type="scientific">Austropuccinia psidii MF-1</name>
    <dbReference type="NCBI Taxonomy" id="1389203"/>
    <lineage>
        <taxon>Eukaryota</taxon>
        <taxon>Fungi</taxon>
        <taxon>Dikarya</taxon>
        <taxon>Basidiomycota</taxon>
        <taxon>Pucciniomycotina</taxon>
        <taxon>Pucciniomycetes</taxon>
        <taxon>Pucciniales</taxon>
        <taxon>Sphaerophragmiaceae</taxon>
        <taxon>Austropuccinia</taxon>
    </lineage>
</organism>
<evidence type="ECO:0000256" key="3">
    <source>
        <dbReference type="ARBA" id="ARBA00022771"/>
    </source>
</evidence>
<evidence type="ECO:0000313" key="8">
    <source>
        <dbReference type="EMBL" id="MBW0478153.1"/>
    </source>
</evidence>
<dbReference type="Proteomes" id="UP000765509">
    <property type="component" value="Unassembled WGS sequence"/>
</dbReference>
<comment type="subcellular location">
    <subcellularLocation>
        <location evidence="1">Nucleus</location>
    </subcellularLocation>
</comment>
<comment type="caution">
    <text evidence="8">The sequence shown here is derived from an EMBL/GenBank/DDBJ whole genome shotgun (WGS) entry which is preliminary data.</text>
</comment>
<evidence type="ECO:0000256" key="5">
    <source>
        <dbReference type="ARBA" id="ARBA00023242"/>
    </source>
</evidence>
<dbReference type="GO" id="GO:0008270">
    <property type="term" value="F:zinc ion binding"/>
    <property type="evidence" value="ECO:0007669"/>
    <property type="project" value="UniProtKB-KW"/>
</dbReference>
<sequence length="783" mass="89493">MDPLTILEDHFEASYVAFGSILELDATCHHSLSDQSNNYQFNSIDLMPQDNDSTEDEYENDEYNVSQNQLHFHGYESTPLAAKGARKRRRIRSGVYDYYEDIIPGGKWDEEKQMLRFQYKCQHCSNIICILGKNTSNLNKHRTCCVGRFSAWETKCPGSIDPTLGARMAAEESGTLLKDLVKALVAIQVSFSLFELDRLQSIMRPTQLYYERKQKLIEHVQSLPSDTTISAALDCWTTKDQSQSYMATVIQWINPLTYTFHKKLLCFDTMGGSHSGANLAWTFWESLGERGMLKRLFTITGNNAANNISMVAAIEKKYQGININWPQEERFHRCACHVLNLVAKDFMAHMGQLTDEDYAFFDDYLAVRLAPIANSEDEEAPTPKEIRGTLNRVQKTSDSSRNKRRARAVNQSTLETQDKSGDLRHVNDAETNFPESDDDSGLNTQLKTGNKTIVCSLRDLCSHIRGSAKQREAFINAHDQTSNPKLLPINIPMTRWNYFLLQIKRAEALKLSIQLYTATPEGAKYELSDEVWSAMEFMLPILELIEQSCNVFQARSPTKHLVLPYYHVIIKQLDHYERVSPHTWRNACEAARAKLQKYYNMEINNNTTLTATLLNPKYRKEIFRTLGVPAERSRMIIEFLRRECTGMQAQNKESQCAPNSPDYQSEPDKLDILHHLDQVPMESTQVFSGSDEDEVLNYLQNLHPVGKGEHILDYWKRQIITGNFPTLGKIAFRYLSIPASSACVERVFSHSGKLKSPVRASLGARTIAHLTCLKEWLNDEKIL</sequence>
<evidence type="ECO:0000313" key="9">
    <source>
        <dbReference type="Proteomes" id="UP000765509"/>
    </source>
</evidence>
<evidence type="ECO:0000256" key="6">
    <source>
        <dbReference type="SAM" id="MobiDB-lite"/>
    </source>
</evidence>
<gene>
    <name evidence="8" type="ORF">O181_017868</name>
</gene>
<dbReference type="GO" id="GO:0046983">
    <property type="term" value="F:protein dimerization activity"/>
    <property type="evidence" value="ECO:0007669"/>
    <property type="project" value="InterPro"/>
</dbReference>
<evidence type="ECO:0000256" key="1">
    <source>
        <dbReference type="ARBA" id="ARBA00004123"/>
    </source>
</evidence>
<dbReference type="SUPFAM" id="SSF53098">
    <property type="entry name" value="Ribonuclease H-like"/>
    <property type="match status" value="1"/>
</dbReference>
<evidence type="ECO:0000259" key="7">
    <source>
        <dbReference type="Pfam" id="PF05699"/>
    </source>
</evidence>
<protein>
    <recommendedName>
        <fullName evidence="7">HAT C-terminal dimerisation domain-containing protein</fullName>
    </recommendedName>
</protein>
<keyword evidence="2" id="KW-0479">Metal-binding</keyword>
<evidence type="ECO:0000256" key="2">
    <source>
        <dbReference type="ARBA" id="ARBA00022723"/>
    </source>
</evidence>
<accession>A0A9Q3C7X7</accession>
<feature type="region of interest" description="Disordered" evidence="6">
    <location>
        <begin position="376"/>
        <end position="423"/>
    </location>
</feature>
<keyword evidence="5" id="KW-0539">Nucleus</keyword>
<keyword evidence="9" id="KW-1185">Reference proteome</keyword>
<dbReference type="Pfam" id="PF05699">
    <property type="entry name" value="Dimer_Tnp_hAT"/>
    <property type="match status" value="1"/>
</dbReference>
<dbReference type="GO" id="GO:0005634">
    <property type="term" value="C:nucleus"/>
    <property type="evidence" value="ECO:0007669"/>
    <property type="project" value="UniProtKB-SubCell"/>
</dbReference>
<evidence type="ECO:0000256" key="4">
    <source>
        <dbReference type="ARBA" id="ARBA00022833"/>
    </source>
</evidence>
<dbReference type="AlphaFoldDB" id="A0A9Q3C7X7"/>
<dbReference type="OrthoDB" id="3264316at2759"/>
<dbReference type="EMBL" id="AVOT02005079">
    <property type="protein sequence ID" value="MBW0478153.1"/>
    <property type="molecule type" value="Genomic_DNA"/>
</dbReference>
<keyword evidence="3" id="KW-0863">Zinc-finger</keyword>
<reference evidence="8" key="1">
    <citation type="submission" date="2021-03" db="EMBL/GenBank/DDBJ databases">
        <title>Draft genome sequence of rust myrtle Austropuccinia psidii MF-1, a brazilian biotype.</title>
        <authorList>
            <person name="Quecine M.C."/>
            <person name="Pachon D.M.R."/>
            <person name="Bonatelli M.L."/>
            <person name="Correr F.H."/>
            <person name="Franceschini L.M."/>
            <person name="Leite T.F."/>
            <person name="Margarido G.R.A."/>
            <person name="Almeida C.A."/>
            <person name="Ferrarezi J.A."/>
            <person name="Labate C.A."/>
        </authorList>
    </citation>
    <scope>NUCLEOTIDE SEQUENCE</scope>
    <source>
        <strain evidence="8">MF-1</strain>
    </source>
</reference>
<dbReference type="InterPro" id="IPR052035">
    <property type="entry name" value="ZnF_BED_domain_contain"/>
</dbReference>
<proteinExistence type="predicted"/>
<dbReference type="InterPro" id="IPR012337">
    <property type="entry name" value="RNaseH-like_sf"/>
</dbReference>
<name>A0A9Q3C7X7_9BASI</name>
<keyword evidence="4" id="KW-0862">Zinc</keyword>
<dbReference type="InterPro" id="IPR008906">
    <property type="entry name" value="HATC_C_dom"/>
</dbReference>